<dbReference type="Pfam" id="PF00146">
    <property type="entry name" value="NADHdh"/>
    <property type="match status" value="1"/>
</dbReference>
<organism evidence="13">
    <name type="scientific">Epanerchodus koreanus</name>
    <dbReference type="NCBI Taxonomy" id="2678661"/>
    <lineage>
        <taxon>Eukaryota</taxon>
        <taxon>Metazoa</taxon>
        <taxon>Ecdysozoa</taxon>
        <taxon>Arthropoda</taxon>
        <taxon>Myriapoda</taxon>
        <taxon>Diplopoda</taxon>
        <taxon>Helminthomorpha</taxon>
        <taxon>Polydesmida</taxon>
        <taxon>Polydesmidae</taxon>
        <taxon>Epanerchodus</taxon>
    </lineage>
</organism>
<dbReference type="PANTHER" id="PTHR11432:SF3">
    <property type="entry name" value="NADH-UBIQUINONE OXIDOREDUCTASE CHAIN 1"/>
    <property type="match status" value="1"/>
</dbReference>
<dbReference type="GO" id="GO:0005743">
    <property type="term" value="C:mitochondrial inner membrane"/>
    <property type="evidence" value="ECO:0007669"/>
    <property type="project" value="UniProtKB-SubCell"/>
</dbReference>
<evidence type="ECO:0000256" key="9">
    <source>
        <dbReference type="ARBA" id="ARBA00023136"/>
    </source>
</evidence>
<evidence type="ECO:0000256" key="11">
    <source>
        <dbReference type="RuleBase" id="RU000473"/>
    </source>
</evidence>
<feature type="transmembrane region" description="Helical" evidence="12">
    <location>
        <begin position="235"/>
        <end position="267"/>
    </location>
</feature>
<sequence>MFCFSVVLVEFVMLMMVLICVAFVTLLERKILGYIHLRKGPNKLFLVGIFQPFSDAIKLFLSEMLFFSNTIYIMYFFGPLISLMVFFFSWMVFPVFGGGFDFMFGLIYFFCLSSFGVYSLFWCGWSSKSFYSMIGAIRGVAQMISYEVSLIFIIISSVILSSSYDLMIISLYQEIMWFCFLLMPLLVIWLVSSLAETNRSPFDFAEGESELVSGFNVEFGGVGFAFIFMAEYGMIILMACMVVVVFLGGMNLVMIFGLWVVFFWVWVRGAYPRFRYDKLMGLAWCSFLPIAMNYFMFSFGVILLMLVF</sequence>
<evidence type="ECO:0000256" key="6">
    <source>
        <dbReference type="ARBA" id="ARBA00022692"/>
    </source>
</evidence>
<keyword evidence="11 13" id="KW-0496">Mitochondrion</keyword>
<dbReference type="EC" id="7.1.1.2" evidence="11"/>
<evidence type="ECO:0000256" key="5">
    <source>
        <dbReference type="ARBA" id="ARBA00022448"/>
    </source>
</evidence>
<keyword evidence="10" id="KW-0520">NAD</keyword>
<protein>
    <recommendedName>
        <fullName evidence="4 11">NADH-ubiquinone oxidoreductase chain 1</fullName>
        <ecNumber evidence="11">7.1.1.2</ecNumber>
    </recommendedName>
</protein>
<evidence type="ECO:0000256" key="7">
    <source>
        <dbReference type="ARBA" id="ARBA00022989"/>
    </source>
</evidence>
<evidence type="ECO:0000256" key="12">
    <source>
        <dbReference type="SAM" id="Phobius"/>
    </source>
</evidence>
<dbReference type="GO" id="GO:0009060">
    <property type="term" value="P:aerobic respiration"/>
    <property type="evidence" value="ECO:0007669"/>
    <property type="project" value="TreeGrafter"/>
</dbReference>
<geneLocation type="mitochondrion" evidence="13"/>
<evidence type="ECO:0000256" key="10">
    <source>
        <dbReference type="RuleBase" id="RU000471"/>
    </source>
</evidence>
<keyword evidence="6 10" id="KW-0812">Transmembrane</keyword>
<proteinExistence type="inferred from homology"/>
<keyword evidence="8 11" id="KW-0830">Ubiquinone</keyword>
<evidence type="ECO:0000256" key="8">
    <source>
        <dbReference type="ARBA" id="ARBA00023075"/>
    </source>
</evidence>
<feature type="transmembrane region" description="Helical" evidence="12">
    <location>
        <begin position="102"/>
        <end position="123"/>
    </location>
</feature>
<dbReference type="InterPro" id="IPR018086">
    <property type="entry name" value="NADH_UbQ_OxRdtase_su1_CS"/>
</dbReference>
<keyword evidence="5" id="KW-0813">Transport</keyword>
<feature type="transmembrane region" description="Helical" evidence="12">
    <location>
        <begin position="211"/>
        <end position="229"/>
    </location>
</feature>
<dbReference type="GO" id="GO:0003954">
    <property type="term" value="F:NADH dehydrogenase activity"/>
    <property type="evidence" value="ECO:0007669"/>
    <property type="project" value="TreeGrafter"/>
</dbReference>
<comment type="function">
    <text evidence="1">Core subunit of the mitochondrial membrane respiratory chain NADH dehydrogenase (Complex I) that is believed to belong to the minimal assembly required for catalysis. Complex I functions in the transfer of electrons from NADH to the respiratory chain. The immediate electron acceptor for the enzyme is believed to be ubiquinone.</text>
</comment>
<gene>
    <name evidence="13" type="primary">ND1</name>
</gene>
<dbReference type="GO" id="GO:0008137">
    <property type="term" value="F:NADH dehydrogenase (ubiquinone) activity"/>
    <property type="evidence" value="ECO:0007669"/>
    <property type="project" value="UniProtKB-EC"/>
</dbReference>
<comment type="similarity">
    <text evidence="3 10">Belongs to the complex I subunit 1 family.</text>
</comment>
<comment type="subcellular location">
    <subcellularLocation>
        <location evidence="10">Mitochondrion inner membrane</location>
        <topology evidence="10">Multi-pass membrane protein</topology>
    </subcellularLocation>
    <subcellularLocation>
        <location evidence="2">Mitochondrion membrane</location>
        <topology evidence="2">Multi-pass membrane protein</topology>
    </subcellularLocation>
</comment>
<dbReference type="AlphaFoldDB" id="A0A7L8HYX1"/>
<feature type="transmembrane region" description="Helical" evidence="12">
    <location>
        <begin position="144"/>
        <end position="163"/>
    </location>
</feature>
<dbReference type="CTD" id="4535"/>
<dbReference type="PROSITE" id="PS00668">
    <property type="entry name" value="COMPLEX1_ND1_2"/>
    <property type="match status" value="1"/>
</dbReference>
<dbReference type="GeneID" id="60236353"/>
<comment type="catalytic activity">
    <reaction evidence="11">
        <text>a ubiquinone + NADH + 5 H(+)(in) = a ubiquinol + NAD(+) + 4 H(+)(out)</text>
        <dbReference type="Rhea" id="RHEA:29091"/>
        <dbReference type="Rhea" id="RHEA-COMP:9565"/>
        <dbReference type="Rhea" id="RHEA-COMP:9566"/>
        <dbReference type="ChEBI" id="CHEBI:15378"/>
        <dbReference type="ChEBI" id="CHEBI:16389"/>
        <dbReference type="ChEBI" id="CHEBI:17976"/>
        <dbReference type="ChEBI" id="CHEBI:57540"/>
        <dbReference type="ChEBI" id="CHEBI:57945"/>
        <dbReference type="EC" id="7.1.1.2"/>
    </reaction>
</comment>
<evidence type="ECO:0000256" key="4">
    <source>
        <dbReference type="ARBA" id="ARBA00021009"/>
    </source>
</evidence>
<evidence type="ECO:0000256" key="3">
    <source>
        <dbReference type="ARBA" id="ARBA00010535"/>
    </source>
</evidence>
<feature type="transmembrane region" description="Helical" evidence="12">
    <location>
        <begin position="175"/>
        <end position="191"/>
    </location>
</feature>
<keyword evidence="7 12" id="KW-1133">Transmembrane helix</keyword>
<feature type="transmembrane region" description="Helical" evidence="12">
    <location>
        <begin position="72"/>
        <end position="96"/>
    </location>
</feature>
<keyword evidence="9 12" id="KW-0472">Membrane</keyword>
<name>A0A7L8HYX1_9MYRI</name>
<dbReference type="EMBL" id="MT898420">
    <property type="protein sequence ID" value="QOE55890.1"/>
    <property type="molecule type" value="Genomic_DNA"/>
</dbReference>
<feature type="transmembrane region" description="Helical" evidence="12">
    <location>
        <begin position="279"/>
        <end position="307"/>
    </location>
</feature>
<evidence type="ECO:0000256" key="2">
    <source>
        <dbReference type="ARBA" id="ARBA00004225"/>
    </source>
</evidence>
<reference evidence="13" key="1">
    <citation type="submission" date="2020-08" db="EMBL/GenBank/DDBJ databases">
        <title>The complete mitochondrial genome of the millipede Epanerchodus koreanus #Verhoeff, 1937 collected in limestone cave of Korea (Polydesmidae: Polydesmida).</title>
        <authorList>
            <person name="Joo S."/>
            <person name="Lee J."/>
            <person name="Lee D.-Y."/>
            <person name="Xi H."/>
            <person name="Park J."/>
        </authorList>
    </citation>
    <scope>NUCLEOTIDE SEQUENCE</scope>
</reference>
<accession>A0A7L8HYX1</accession>
<evidence type="ECO:0000313" key="13">
    <source>
        <dbReference type="EMBL" id="QOE55890.1"/>
    </source>
</evidence>
<dbReference type="HAMAP" id="MF_01350">
    <property type="entry name" value="NDH1_NuoH"/>
    <property type="match status" value="1"/>
</dbReference>
<dbReference type="RefSeq" id="YP_009945363.1">
    <property type="nucleotide sequence ID" value="NC_051495.1"/>
</dbReference>
<dbReference type="PANTHER" id="PTHR11432">
    <property type="entry name" value="NADH DEHYDROGENASE SUBUNIT 1"/>
    <property type="match status" value="1"/>
</dbReference>
<feature type="transmembrane region" description="Helical" evidence="12">
    <location>
        <begin position="6"/>
        <end position="27"/>
    </location>
</feature>
<evidence type="ECO:0000256" key="1">
    <source>
        <dbReference type="ARBA" id="ARBA00003257"/>
    </source>
</evidence>
<dbReference type="InterPro" id="IPR001694">
    <property type="entry name" value="NADH_UbQ_OxRdtase_su1/FPO"/>
</dbReference>